<dbReference type="Proteomes" id="UP000248054">
    <property type="component" value="Unassembled WGS sequence"/>
</dbReference>
<evidence type="ECO:0000313" key="2">
    <source>
        <dbReference type="Proteomes" id="UP000248054"/>
    </source>
</evidence>
<evidence type="ECO:0000313" key="1">
    <source>
        <dbReference type="EMBL" id="PYE80562.1"/>
    </source>
</evidence>
<protein>
    <submittedName>
        <fullName evidence="1">Uncharacterized protein</fullName>
    </submittedName>
</protein>
<proteinExistence type="predicted"/>
<gene>
    <name evidence="1" type="ORF">DFQ11_105161</name>
</gene>
<dbReference type="RefSeq" id="WP_110476065.1">
    <property type="nucleotide sequence ID" value="NZ_BMWQ01000005.1"/>
</dbReference>
<sequence length="178" mass="19872">MNIDIDGIALRGTYRDSIPEDNNGTTATAVAHFANDGINRVTHFRFTYYGPNKKPYDFIMVLPSQKGVYGLGETTVDSYGNPVYPLYYITFIFDDDVAFYDSNNNNTNDINSNLLSRTISVDIREFEETTNGLGLTVPSYIKGYLTGNGYFTAYTSPTTAPMKLDHSVTGSFEYHADE</sequence>
<dbReference type="AlphaFoldDB" id="A0A2V4WVM5"/>
<accession>A0A2V4WVM5</accession>
<organism evidence="1 2">
    <name type="scientific">Winogradskyella epiphytica</name>
    <dbReference type="NCBI Taxonomy" id="262005"/>
    <lineage>
        <taxon>Bacteria</taxon>
        <taxon>Pseudomonadati</taxon>
        <taxon>Bacteroidota</taxon>
        <taxon>Flavobacteriia</taxon>
        <taxon>Flavobacteriales</taxon>
        <taxon>Flavobacteriaceae</taxon>
        <taxon>Winogradskyella</taxon>
    </lineage>
</organism>
<name>A0A2V4WVM5_9FLAO</name>
<keyword evidence="2" id="KW-1185">Reference proteome</keyword>
<reference evidence="1 2" key="1">
    <citation type="submission" date="2018-06" db="EMBL/GenBank/DDBJ databases">
        <title>Genomic Encyclopedia of Type Strains, Phase III (KMG-III): the genomes of soil and plant-associated and newly described type strains.</title>
        <authorList>
            <person name="Whitman W."/>
        </authorList>
    </citation>
    <scope>NUCLEOTIDE SEQUENCE [LARGE SCALE GENOMIC DNA]</scope>
    <source>
        <strain evidence="1 2">CECT 7945</strain>
    </source>
</reference>
<comment type="caution">
    <text evidence="1">The sequence shown here is derived from an EMBL/GenBank/DDBJ whole genome shotgun (WGS) entry which is preliminary data.</text>
</comment>
<dbReference type="OrthoDB" id="351003at117743"/>
<dbReference type="EMBL" id="QJTD01000005">
    <property type="protein sequence ID" value="PYE80562.1"/>
    <property type="molecule type" value="Genomic_DNA"/>
</dbReference>